<feature type="compositionally biased region" description="Basic and acidic residues" evidence="1">
    <location>
        <begin position="33"/>
        <end position="67"/>
    </location>
</feature>
<gene>
    <name evidence="2" type="ORF">BRAA01T02476Z</name>
</gene>
<protein>
    <submittedName>
        <fullName evidence="2">Uncharacterized protein</fullName>
    </submittedName>
</protein>
<feature type="region of interest" description="Disordered" evidence="1">
    <location>
        <begin position="151"/>
        <end position="184"/>
    </location>
</feature>
<feature type="region of interest" description="Disordered" evidence="1">
    <location>
        <begin position="1"/>
        <end position="88"/>
    </location>
</feature>
<feature type="compositionally biased region" description="Basic and acidic residues" evidence="1">
    <location>
        <begin position="210"/>
        <end position="227"/>
    </location>
</feature>
<feature type="region of interest" description="Disordered" evidence="1">
    <location>
        <begin position="202"/>
        <end position="227"/>
    </location>
</feature>
<organism evidence="2">
    <name type="scientific">Brassica campestris</name>
    <name type="common">Field mustard</name>
    <dbReference type="NCBI Taxonomy" id="3711"/>
    <lineage>
        <taxon>Eukaryota</taxon>
        <taxon>Viridiplantae</taxon>
        <taxon>Streptophyta</taxon>
        <taxon>Embryophyta</taxon>
        <taxon>Tracheophyta</taxon>
        <taxon>Spermatophyta</taxon>
        <taxon>Magnoliopsida</taxon>
        <taxon>eudicotyledons</taxon>
        <taxon>Gunneridae</taxon>
        <taxon>Pentapetalae</taxon>
        <taxon>rosids</taxon>
        <taxon>malvids</taxon>
        <taxon>Brassicales</taxon>
        <taxon>Brassicaceae</taxon>
        <taxon>Brassiceae</taxon>
        <taxon>Brassica</taxon>
    </lineage>
</organism>
<sequence>MDDPQVRRTPKTVGTRHVGKKTLPRRRSGSGKEVTKVEVSRKNPPSSERESGHQNDDDHAKENEYDNARFPPSGGNKGDQQQETQSNALVLFGDVLDVEPESYVLPAELLAWEKTKPNCYSSVGSVRSFHPSWDGNPSSKSKVASTRIETSAPEGGEGHQKWVGAPPVGYESGQTSNQNDGEGLEQVSAPMGFVEALVKEINSENPGADEEIRATRGGEGAQPKENESVAARMTPTAGIDFAQVMCILLLVYTFTFYFGCTPKTGADNGGESGNGLGLLLSSKISGVYTPDPRVKKLFKSEEKVEYKPIAKTNRTQFKKFAEILRENPEQMWDIATGHSVCNHFFFEIAEPGKWMSDEETINCWISEGRSRKVISAIIARLCFQRCANDVQNSVIIVSGRRQAKDHKKTPTSDPNSMEAHVLPNLPQEIVCKIIELVGEESFYNLGPFLGAGKRGYALAHEPSVLKKCDVSEMEDGFVTCQIRQGCQFREFHLKCVSAGNKKAIYYEGLLTAQSIGFEERIKILEPNVPMHGFSTLAVAIFNACLGNDKEASKVFQLFAAYHHDLRSDNTCEMGESIENQLKAFGAEDLNCNKYGESFKFPDDGVIKTPSKIPSMSTSSSSDGASYVDML</sequence>
<proteinExistence type="predicted"/>
<feature type="compositionally biased region" description="Polar residues" evidence="1">
    <location>
        <begin position="78"/>
        <end position="88"/>
    </location>
</feature>
<evidence type="ECO:0000313" key="2">
    <source>
        <dbReference type="EMBL" id="VDC75974.1"/>
    </source>
</evidence>
<name>A0A3P5ZK84_BRACM</name>
<dbReference type="EMBL" id="LR031571">
    <property type="protein sequence ID" value="VDC75974.1"/>
    <property type="molecule type" value="Genomic_DNA"/>
</dbReference>
<dbReference type="AlphaFoldDB" id="A0A3P5ZK84"/>
<accession>A0A3P5ZK84</accession>
<feature type="compositionally biased region" description="Basic residues" evidence="1">
    <location>
        <begin position="17"/>
        <end position="29"/>
    </location>
</feature>
<feature type="region of interest" description="Disordered" evidence="1">
    <location>
        <begin position="610"/>
        <end position="630"/>
    </location>
</feature>
<reference evidence="2" key="1">
    <citation type="submission" date="2018-11" db="EMBL/GenBank/DDBJ databases">
        <authorList>
            <consortium name="Genoscope - CEA"/>
            <person name="William W."/>
        </authorList>
    </citation>
    <scope>NUCLEOTIDE SEQUENCE</scope>
</reference>
<evidence type="ECO:0000256" key="1">
    <source>
        <dbReference type="SAM" id="MobiDB-lite"/>
    </source>
</evidence>